<accession>A0A5N3ZYM8</accession>
<evidence type="ECO:0000256" key="11">
    <source>
        <dbReference type="ARBA" id="ARBA00080475"/>
    </source>
</evidence>
<comment type="subcellular location">
    <subcellularLocation>
        <location evidence="2">Cytoplasm</location>
    </subcellularLocation>
</comment>
<evidence type="ECO:0000256" key="5">
    <source>
        <dbReference type="ARBA" id="ARBA00022801"/>
    </source>
</evidence>
<dbReference type="GO" id="GO:0006753">
    <property type="term" value="P:nucleoside phosphate metabolic process"/>
    <property type="evidence" value="ECO:0007669"/>
    <property type="project" value="TreeGrafter"/>
</dbReference>
<gene>
    <name evidence="13" type="ORF">PPYR_15529</name>
</gene>
<name>A0A5N3ZYM8_PHOPY</name>
<evidence type="ECO:0000256" key="9">
    <source>
        <dbReference type="ARBA" id="ARBA00066480"/>
    </source>
</evidence>
<evidence type="ECO:0000259" key="12">
    <source>
        <dbReference type="PROSITE" id="PS51462"/>
    </source>
</evidence>
<dbReference type="InterPro" id="IPR004385">
    <property type="entry name" value="NDP_pyrophosphatase"/>
</dbReference>
<proteinExistence type="predicted"/>
<dbReference type="PROSITE" id="PS51462">
    <property type="entry name" value="NUDIX"/>
    <property type="match status" value="1"/>
</dbReference>
<organism evidence="13 14">
    <name type="scientific">Photinus pyralis</name>
    <name type="common">Common eastern firefly</name>
    <name type="synonym">Lampyris pyralis</name>
    <dbReference type="NCBI Taxonomy" id="7054"/>
    <lineage>
        <taxon>Eukaryota</taxon>
        <taxon>Metazoa</taxon>
        <taxon>Ecdysozoa</taxon>
        <taxon>Arthropoda</taxon>
        <taxon>Hexapoda</taxon>
        <taxon>Insecta</taxon>
        <taxon>Pterygota</taxon>
        <taxon>Neoptera</taxon>
        <taxon>Endopterygota</taxon>
        <taxon>Coleoptera</taxon>
        <taxon>Polyphaga</taxon>
        <taxon>Elateriformia</taxon>
        <taxon>Elateroidea</taxon>
        <taxon>Lampyridae</taxon>
        <taxon>Lampyrinae</taxon>
        <taxon>Photinus</taxon>
    </lineage>
</organism>
<protein>
    <recommendedName>
        <fullName evidence="10">Uridine diphosphate glucose pyrophosphatase NUDT14</fullName>
        <ecNumber evidence="9">3.6.1.45</ecNumber>
    </recommendedName>
    <alternativeName>
        <fullName evidence="11">Nucleoside diphosphate-linked moiety X motif 14</fullName>
    </alternativeName>
</protein>
<dbReference type="NCBIfam" id="TIGR00052">
    <property type="entry name" value="nudix-type nucleoside diphosphatase, YffH/AdpP family"/>
    <property type="match status" value="1"/>
</dbReference>
<dbReference type="PANTHER" id="PTHR11839">
    <property type="entry name" value="UDP/ADP-SUGAR PYROPHOSPHATASE"/>
    <property type="match status" value="1"/>
</dbReference>
<keyword evidence="6" id="KW-0460">Magnesium</keyword>
<reference evidence="13 14" key="1">
    <citation type="journal article" date="2018" name="Elife">
        <title>Firefly genomes illuminate parallel origins of bioluminescence in beetles.</title>
        <authorList>
            <person name="Fallon T.R."/>
            <person name="Lower S.E."/>
            <person name="Chang C.H."/>
            <person name="Bessho-Uehara M."/>
            <person name="Martin G.J."/>
            <person name="Bewick A.J."/>
            <person name="Behringer M."/>
            <person name="Debat H.J."/>
            <person name="Wong I."/>
            <person name="Day J.C."/>
            <person name="Suvorov A."/>
            <person name="Silva C.J."/>
            <person name="Stanger-Hall K.F."/>
            <person name="Hall D.W."/>
            <person name="Schmitz R.J."/>
            <person name="Nelson D.R."/>
            <person name="Lewis S.M."/>
            <person name="Shigenobu S."/>
            <person name="Bybee S.M."/>
            <person name="Larracuente A.M."/>
            <person name="Oba Y."/>
            <person name="Weng J.K."/>
        </authorList>
    </citation>
    <scope>NUCLEOTIDE SEQUENCE [LARGE SCALE GENOMIC DNA]</scope>
    <source>
        <strain evidence="13">1611_PpyrPB1</strain>
        <tissue evidence="13">Whole body</tissue>
    </source>
</reference>
<dbReference type="Gene3D" id="3.90.79.10">
    <property type="entry name" value="Nucleoside Triphosphate Pyrophosphohydrolase"/>
    <property type="match status" value="1"/>
</dbReference>
<dbReference type="GO" id="GO:0005737">
    <property type="term" value="C:cytoplasm"/>
    <property type="evidence" value="ECO:0007669"/>
    <property type="project" value="UniProtKB-SubCell"/>
</dbReference>
<dbReference type="GO" id="GO:0019693">
    <property type="term" value="P:ribose phosphate metabolic process"/>
    <property type="evidence" value="ECO:0007669"/>
    <property type="project" value="TreeGrafter"/>
</dbReference>
<comment type="function">
    <text evidence="8">Hydrolyzes UDP-glucose to glucose 1-phosphate and UMP and ADP-ribose to ribose 5-phosphate and AMP. The physiological substrate is probably UDP-glucose. Poor activity on other substrates such as ADP-glucose, CDP-glucose, GDP-glucose and GDP-mannose.</text>
</comment>
<evidence type="ECO:0000256" key="3">
    <source>
        <dbReference type="ARBA" id="ARBA00011738"/>
    </source>
</evidence>
<dbReference type="InterPro" id="IPR000086">
    <property type="entry name" value="NUDIX_hydrolase_dom"/>
</dbReference>
<dbReference type="InParanoid" id="A0A5N3ZYM8"/>
<dbReference type="EMBL" id="VVIM01001820">
    <property type="protein sequence ID" value="KAB0790148.1"/>
    <property type="molecule type" value="Genomic_DNA"/>
</dbReference>
<sequence>KATKMNKLCDVFFQPMKDSIYIKPFTMYFTLNGIKRNWDLMEVHDSVSILIYNVTRKVLIFVKQFRPAVYYGKIPSQERAGNVDVQKYPAELGVTIELCAGIVDKDLPLVEIAREEVLEECGYDVPISSLKKIASYQSGVGATSSKQIAFYCEVTDDMKIHEGGGVDDESIEVIEMTVDQVMDYVSKEHILSPPSFLFCVQWFLRSKL</sequence>
<dbReference type="EC" id="3.6.1.45" evidence="9"/>
<dbReference type="CDD" id="cd18887">
    <property type="entry name" value="NUDIX_UGPPase_Nudt14"/>
    <property type="match status" value="1"/>
</dbReference>
<dbReference type="GO" id="GO:0046872">
    <property type="term" value="F:metal ion binding"/>
    <property type="evidence" value="ECO:0007669"/>
    <property type="project" value="InterPro"/>
</dbReference>
<evidence type="ECO:0000313" key="13">
    <source>
        <dbReference type="EMBL" id="KAB0790148.1"/>
    </source>
</evidence>
<dbReference type="SUPFAM" id="SSF55811">
    <property type="entry name" value="Nudix"/>
    <property type="match status" value="1"/>
</dbReference>
<dbReference type="FunCoup" id="A0A5N3ZYM8">
    <property type="interactions" value="372"/>
</dbReference>
<evidence type="ECO:0000256" key="8">
    <source>
        <dbReference type="ARBA" id="ARBA00054674"/>
    </source>
</evidence>
<evidence type="ECO:0000256" key="4">
    <source>
        <dbReference type="ARBA" id="ARBA00022490"/>
    </source>
</evidence>
<dbReference type="InterPro" id="IPR015797">
    <property type="entry name" value="NUDIX_hydrolase-like_dom_sf"/>
</dbReference>
<evidence type="ECO:0000313" key="14">
    <source>
        <dbReference type="Proteomes" id="UP000327044"/>
    </source>
</evidence>
<keyword evidence="5" id="KW-0378">Hydrolase</keyword>
<comment type="subunit">
    <text evidence="3">Homodimer.</text>
</comment>
<comment type="caution">
    <text evidence="13">The sequence shown here is derived from an EMBL/GenBank/DDBJ whole genome shotgun (WGS) entry which is preliminary data.</text>
</comment>
<evidence type="ECO:0000256" key="10">
    <source>
        <dbReference type="ARBA" id="ARBA00071467"/>
    </source>
</evidence>
<comment type="cofactor">
    <cofactor evidence="1">
        <name>Mg(2+)</name>
        <dbReference type="ChEBI" id="CHEBI:18420"/>
    </cofactor>
</comment>
<evidence type="ECO:0000256" key="1">
    <source>
        <dbReference type="ARBA" id="ARBA00001946"/>
    </source>
</evidence>
<evidence type="ECO:0000256" key="2">
    <source>
        <dbReference type="ARBA" id="ARBA00004496"/>
    </source>
</evidence>
<feature type="domain" description="Nudix hydrolase" evidence="12">
    <location>
        <begin position="42"/>
        <end position="198"/>
    </location>
</feature>
<evidence type="ECO:0000256" key="7">
    <source>
        <dbReference type="ARBA" id="ARBA00051086"/>
    </source>
</evidence>
<feature type="non-terminal residue" evidence="13">
    <location>
        <position position="1"/>
    </location>
</feature>
<dbReference type="GO" id="GO:0008768">
    <property type="term" value="F:UDP-sugar diphosphatase activity"/>
    <property type="evidence" value="ECO:0007669"/>
    <property type="project" value="UniProtKB-EC"/>
</dbReference>
<dbReference type="PANTHER" id="PTHR11839:SF15">
    <property type="entry name" value="URIDINE DIPHOSPHATE GLUCOSE PYROPHOSPHATASE NUDT14"/>
    <property type="match status" value="1"/>
</dbReference>
<dbReference type="Proteomes" id="UP000327044">
    <property type="component" value="Unassembled WGS sequence"/>
</dbReference>
<keyword evidence="4" id="KW-0963">Cytoplasm</keyword>
<dbReference type="FunFam" id="3.90.79.10:FF:000035">
    <property type="entry name" value="Uridine diphosphate glucose pyrophosphatase"/>
    <property type="match status" value="1"/>
</dbReference>
<dbReference type="AlphaFoldDB" id="A0A5N3ZYM8"/>
<keyword evidence="14" id="KW-1185">Reference proteome</keyword>
<comment type="catalytic activity">
    <reaction evidence="7">
        <text>UDP-sugar + H2O = UMP + alpha-D-aldose 1-phosphate.</text>
        <dbReference type="EC" id="3.6.1.45"/>
    </reaction>
</comment>
<evidence type="ECO:0000256" key="6">
    <source>
        <dbReference type="ARBA" id="ARBA00022842"/>
    </source>
</evidence>